<accession>A0A396HYM4</accession>
<gene>
    <name evidence="1" type="ORF">MtrunA17_Chr4g0002641</name>
</gene>
<dbReference type="AlphaFoldDB" id="A0A396HYM4"/>
<comment type="caution">
    <text evidence="1">The sequence shown here is derived from an EMBL/GenBank/DDBJ whole genome shotgun (WGS) entry which is preliminary data.</text>
</comment>
<dbReference type="Proteomes" id="UP000265566">
    <property type="component" value="Chromosome 4"/>
</dbReference>
<name>A0A396HYM4_MEDTR</name>
<evidence type="ECO:0000313" key="1">
    <source>
        <dbReference type="EMBL" id="RHN58456.1"/>
    </source>
</evidence>
<proteinExistence type="predicted"/>
<organism evidence="1">
    <name type="scientific">Medicago truncatula</name>
    <name type="common">Barrel medic</name>
    <name type="synonym">Medicago tribuloides</name>
    <dbReference type="NCBI Taxonomy" id="3880"/>
    <lineage>
        <taxon>Eukaryota</taxon>
        <taxon>Viridiplantae</taxon>
        <taxon>Streptophyta</taxon>
        <taxon>Embryophyta</taxon>
        <taxon>Tracheophyta</taxon>
        <taxon>Spermatophyta</taxon>
        <taxon>Magnoliopsida</taxon>
        <taxon>eudicotyledons</taxon>
        <taxon>Gunneridae</taxon>
        <taxon>Pentapetalae</taxon>
        <taxon>rosids</taxon>
        <taxon>fabids</taxon>
        <taxon>Fabales</taxon>
        <taxon>Fabaceae</taxon>
        <taxon>Papilionoideae</taxon>
        <taxon>50 kb inversion clade</taxon>
        <taxon>NPAAA clade</taxon>
        <taxon>Hologalegina</taxon>
        <taxon>IRL clade</taxon>
        <taxon>Trifolieae</taxon>
        <taxon>Medicago</taxon>
    </lineage>
</organism>
<dbReference type="EMBL" id="PSQE01000004">
    <property type="protein sequence ID" value="RHN58456.1"/>
    <property type="molecule type" value="Genomic_DNA"/>
</dbReference>
<dbReference type="Gramene" id="rna20373">
    <property type="protein sequence ID" value="RHN58456.1"/>
    <property type="gene ID" value="gene20373"/>
</dbReference>
<protein>
    <submittedName>
        <fullName evidence="1">Uncharacterized protein</fullName>
    </submittedName>
</protein>
<reference evidence="1" key="1">
    <citation type="journal article" date="2018" name="Nat. Plants">
        <title>Whole-genome landscape of Medicago truncatula symbiotic genes.</title>
        <authorList>
            <person name="Pecrix Y."/>
            <person name="Gamas P."/>
            <person name="Carrere S."/>
        </authorList>
    </citation>
    <scope>NUCLEOTIDE SEQUENCE</scope>
    <source>
        <tissue evidence="1">Leaves</tissue>
    </source>
</reference>
<sequence length="52" mass="6191">MNQQNKAQLNHNQATLESFVQCDHLQEQVEIVDEKLQLDLQTQHNYYLHQAI</sequence>